<evidence type="ECO:0000313" key="1">
    <source>
        <dbReference type="EMBL" id="QJA87115.1"/>
    </source>
</evidence>
<dbReference type="AlphaFoldDB" id="A0A6M3L108"/>
<dbReference type="EMBL" id="MT142682">
    <property type="protein sequence ID" value="QJA87115.1"/>
    <property type="molecule type" value="Genomic_DNA"/>
</dbReference>
<gene>
    <name evidence="1" type="ORF">MM415B03052_0015</name>
</gene>
<organism evidence="1">
    <name type="scientific">viral metagenome</name>
    <dbReference type="NCBI Taxonomy" id="1070528"/>
    <lineage>
        <taxon>unclassified sequences</taxon>
        <taxon>metagenomes</taxon>
        <taxon>organismal metagenomes</taxon>
    </lineage>
</organism>
<proteinExistence type="predicted"/>
<reference evidence="1" key="1">
    <citation type="submission" date="2020-03" db="EMBL/GenBank/DDBJ databases">
        <title>The deep terrestrial virosphere.</title>
        <authorList>
            <person name="Holmfeldt K."/>
            <person name="Nilsson E."/>
            <person name="Simone D."/>
            <person name="Lopez-Fernandez M."/>
            <person name="Wu X."/>
            <person name="de Brujin I."/>
            <person name="Lundin D."/>
            <person name="Andersson A."/>
            <person name="Bertilsson S."/>
            <person name="Dopson M."/>
        </authorList>
    </citation>
    <scope>NUCLEOTIDE SEQUENCE</scope>
    <source>
        <strain evidence="1">MM415B03052</strain>
    </source>
</reference>
<sequence length="165" mass="18320">MKKRKKIDYSMADALQQLNHLWLGTEDRTALFWRIITAKKRSSRISAVLDAEDLSRINARNLAALKDNHIEPPVTTTSRHTDAEYDAAADFVVALLGDASIGLIATMMGGLNDHIRCGDEGVLSAPQYLVDTQRLSLPLAEYIVMVYVEKLLDAADKALPPWVTQ</sequence>
<name>A0A6M3L108_9ZZZZ</name>
<accession>A0A6M3L108</accession>
<protein>
    <submittedName>
        <fullName evidence="1">Uncharacterized protein</fullName>
    </submittedName>
</protein>